<evidence type="ECO:0000256" key="1">
    <source>
        <dbReference type="SAM" id="MobiDB-lite"/>
    </source>
</evidence>
<gene>
    <name evidence="2" type="ORF">TGMAS_465001</name>
</gene>
<dbReference type="EMBL" id="AEXC02002898">
    <property type="protein sequence ID" value="KFH01502.1"/>
    <property type="molecule type" value="Genomic_DNA"/>
</dbReference>
<organism evidence="2 3">
    <name type="scientific">Toxoplasma gondii MAS</name>
    <dbReference type="NCBI Taxonomy" id="943118"/>
    <lineage>
        <taxon>Eukaryota</taxon>
        <taxon>Sar</taxon>
        <taxon>Alveolata</taxon>
        <taxon>Apicomplexa</taxon>
        <taxon>Conoidasida</taxon>
        <taxon>Coccidia</taxon>
        <taxon>Eucoccidiorida</taxon>
        <taxon>Eimeriorina</taxon>
        <taxon>Sarcocystidae</taxon>
        <taxon>Toxoplasma</taxon>
    </lineage>
</organism>
<accession>A0A086PMC0</accession>
<feature type="compositionally biased region" description="Low complexity" evidence="1">
    <location>
        <begin position="87"/>
        <end position="113"/>
    </location>
</feature>
<sequence length="113" mass="12539">MSGRRPTRLYTPVSTLRLRRRYFVLARCISVWSRHGKITCGCKAAVLESCSIGGAGRWGQWGCGRLLAKKENIEVEGNLNSSEKRGASAVSSTSARASRVAVQRQQRQLKCDR</sequence>
<reference evidence="2 3" key="1">
    <citation type="submission" date="2014-04" db="EMBL/GenBank/DDBJ databases">
        <authorList>
            <person name="Sibley D."/>
            <person name="Venepally P."/>
            <person name="Karamycheva S."/>
            <person name="Hadjithomas M."/>
            <person name="Khan A."/>
            <person name="Brunk B."/>
            <person name="Roos D."/>
            <person name="Caler E."/>
            <person name="Lorenzi H."/>
        </authorList>
    </citation>
    <scope>NUCLEOTIDE SEQUENCE [LARGE SCALE GENOMIC DNA]</scope>
    <source>
        <strain evidence="2 3">MAS</strain>
    </source>
</reference>
<feature type="region of interest" description="Disordered" evidence="1">
    <location>
        <begin position="78"/>
        <end position="113"/>
    </location>
</feature>
<evidence type="ECO:0000313" key="3">
    <source>
        <dbReference type="Proteomes" id="UP000028821"/>
    </source>
</evidence>
<comment type="caution">
    <text evidence="2">The sequence shown here is derived from an EMBL/GenBank/DDBJ whole genome shotgun (WGS) entry which is preliminary data.</text>
</comment>
<proteinExistence type="predicted"/>
<evidence type="ECO:0000313" key="2">
    <source>
        <dbReference type="EMBL" id="KFH01502.1"/>
    </source>
</evidence>
<dbReference type="AlphaFoldDB" id="A0A086PMC0"/>
<name>A0A086PMC0_TOXGO</name>
<protein>
    <submittedName>
        <fullName evidence="2">Uncharacterized protein</fullName>
    </submittedName>
</protein>
<dbReference type="Proteomes" id="UP000028821">
    <property type="component" value="Unassembled WGS sequence"/>
</dbReference>
<dbReference type="VEuPathDB" id="ToxoDB:TGMAS_465001"/>